<dbReference type="AlphaFoldDB" id="A0AA38NT46"/>
<dbReference type="Proteomes" id="UP001163798">
    <property type="component" value="Unassembled WGS sequence"/>
</dbReference>
<evidence type="ECO:0000256" key="4">
    <source>
        <dbReference type="ARBA" id="ARBA00022833"/>
    </source>
</evidence>
<dbReference type="GO" id="GO:0003677">
    <property type="term" value="F:DNA binding"/>
    <property type="evidence" value="ECO:0007669"/>
    <property type="project" value="InterPro"/>
</dbReference>
<dbReference type="PROSITE" id="PS50064">
    <property type="entry name" value="ZF_PARP_2"/>
    <property type="match status" value="1"/>
</dbReference>
<dbReference type="GO" id="GO:0005634">
    <property type="term" value="C:nucleus"/>
    <property type="evidence" value="ECO:0007669"/>
    <property type="project" value="UniProtKB-SubCell"/>
</dbReference>
<dbReference type="SMART" id="SM01336">
    <property type="entry name" value="zf-PARP"/>
    <property type="match status" value="1"/>
</dbReference>
<keyword evidence="3" id="KW-0863">Zinc-finger</keyword>
<protein>
    <recommendedName>
        <fullName evidence="7">PARP-type domain-containing protein</fullName>
    </recommendedName>
</protein>
<evidence type="ECO:0000256" key="6">
    <source>
        <dbReference type="SAM" id="MobiDB-lite"/>
    </source>
</evidence>
<dbReference type="InterPro" id="IPR001510">
    <property type="entry name" value="Znf_PARP"/>
</dbReference>
<gene>
    <name evidence="8" type="ORF">GGU10DRAFT_146541</name>
</gene>
<keyword evidence="4" id="KW-0862">Zinc</keyword>
<proteinExistence type="predicted"/>
<dbReference type="GO" id="GO:0008270">
    <property type="term" value="F:zinc ion binding"/>
    <property type="evidence" value="ECO:0007669"/>
    <property type="project" value="UniProtKB-KW"/>
</dbReference>
<dbReference type="InterPro" id="IPR036957">
    <property type="entry name" value="Znf_PARP_sf"/>
</dbReference>
<organism evidence="8 9">
    <name type="scientific">Lentinula aff. detonsa</name>
    <dbReference type="NCBI Taxonomy" id="2804958"/>
    <lineage>
        <taxon>Eukaryota</taxon>
        <taxon>Fungi</taxon>
        <taxon>Dikarya</taxon>
        <taxon>Basidiomycota</taxon>
        <taxon>Agaricomycotina</taxon>
        <taxon>Agaricomycetes</taxon>
        <taxon>Agaricomycetidae</taxon>
        <taxon>Agaricales</taxon>
        <taxon>Marasmiineae</taxon>
        <taxon>Omphalotaceae</taxon>
        <taxon>Lentinula</taxon>
    </lineage>
</organism>
<keyword evidence="5" id="KW-0539">Nucleus</keyword>
<dbReference type="Pfam" id="PF00645">
    <property type="entry name" value="zf-PARP"/>
    <property type="match status" value="1"/>
</dbReference>
<feature type="region of interest" description="Disordered" evidence="6">
    <location>
        <begin position="63"/>
        <end position="204"/>
    </location>
</feature>
<comment type="subcellular location">
    <subcellularLocation>
        <location evidence="1">Nucleus</location>
    </subcellularLocation>
</comment>
<comment type="caution">
    <text evidence="8">The sequence shown here is derived from an EMBL/GenBank/DDBJ whole genome shotgun (WGS) entry which is preliminary data.</text>
</comment>
<keyword evidence="9" id="KW-1185">Reference proteome</keyword>
<feature type="compositionally biased region" description="Basic and acidic residues" evidence="6">
    <location>
        <begin position="76"/>
        <end position="108"/>
    </location>
</feature>
<dbReference type="EMBL" id="MU793248">
    <property type="protein sequence ID" value="KAJ3790657.1"/>
    <property type="molecule type" value="Genomic_DNA"/>
</dbReference>
<evidence type="ECO:0000313" key="8">
    <source>
        <dbReference type="EMBL" id="KAJ3790657.1"/>
    </source>
</evidence>
<evidence type="ECO:0000313" key="9">
    <source>
        <dbReference type="Proteomes" id="UP001163798"/>
    </source>
</evidence>
<evidence type="ECO:0000256" key="1">
    <source>
        <dbReference type="ARBA" id="ARBA00004123"/>
    </source>
</evidence>
<evidence type="ECO:0000256" key="3">
    <source>
        <dbReference type="ARBA" id="ARBA00022771"/>
    </source>
</evidence>
<dbReference type="Gene3D" id="3.30.1740.10">
    <property type="entry name" value="Zinc finger, PARP-type"/>
    <property type="match status" value="1"/>
</dbReference>
<feature type="compositionally biased region" description="Basic residues" evidence="6">
    <location>
        <begin position="174"/>
        <end position="191"/>
    </location>
</feature>
<sequence>MPGYRLEYASSSRAKCKGPKPCAGNTLPKGCLRFGSTVEFQGKQSFAWRHWGCVTAKVLSNVRDEHPDASDVDGFEELRPEDQQKVIKAWEEGKVADEDIPETARKADGDEDEDDGEKPKRKARATKKKADDDGEEKPKKARATKTKPKRAKKKPRRQKGNLVRRKLQETKTTQNRRKLPRRNVQPRRRSTLTRAKTLPKTLLN</sequence>
<evidence type="ECO:0000256" key="2">
    <source>
        <dbReference type="ARBA" id="ARBA00022723"/>
    </source>
</evidence>
<dbReference type="SUPFAM" id="SSF57716">
    <property type="entry name" value="Glucocorticoid receptor-like (DNA-binding domain)"/>
    <property type="match status" value="1"/>
</dbReference>
<accession>A0AA38NT46</accession>
<evidence type="ECO:0000259" key="7">
    <source>
        <dbReference type="PROSITE" id="PS50064"/>
    </source>
</evidence>
<feature type="domain" description="PARP-type" evidence="7">
    <location>
        <begin position="4"/>
        <end position="94"/>
    </location>
</feature>
<feature type="compositionally biased region" description="Basic residues" evidence="6">
    <location>
        <begin position="139"/>
        <end position="165"/>
    </location>
</feature>
<evidence type="ECO:0000256" key="5">
    <source>
        <dbReference type="ARBA" id="ARBA00023242"/>
    </source>
</evidence>
<name>A0AA38NT46_9AGAR</name>
<reference evidence="8" key="1">
    <citation type="submission" date="2022-08" db="EMBL/GenBank/DDBJ databases">
        <authorList>
            <consortium name="DOE Joint Genome Institute"/>
            <person name="Min B."/>
            <person name="Riley R."/>
            <person name="Sierra-Patev S."/>
            <person name="Naranjo-Ortiz M."/>
            <person name="Looney B."/>
            <person name="Konkel Z."/>
            <person name="Slot J.C."/>
            <person name="Sakamoto Y."/>
            <person name="Steenwyk J.L."/>
            <person name="Rokas A."/>
            <person name="Carro J."/>
            <person name="Camarero S."/>
            <person name="Ferreira P."/>
            <person name="Molpeceres G."/>
            <person name="Ruiz-Duenas F.J."/>
            <person name="Serrano A."/>
            <person name="Henrissat B."/>
            <person name="Drula E."/>
            <person name="Hughes K.W."/>
            <person name="Mata J.L."/>
            <person name="Ishikawa N.K."/>
            <person name="Vargas-Isla R."/>
            <person name="Ushijima S."/>
            <person name="Smith C.A."/>
            <person name="Ahrendt S."/>
            <person name="Andreopoulos W."/>
            <person name="He G."/>
            <person name="Labutti K."/>
            <person name="Lipzen A."/>
            <person name="Ng V."/>
            <person name="Sandor L."/>
            <person name="Barry K."/>
            <person name="Martinez A.T."/>
            <person name="Xiao Y."/>
            <person name="Gibbons J.G."/>
            <person name="Terashima K."/>
            <person name="Hibbett D.S."/>
            <person name="Grigoriev I.V."/>
        </authorList>
    </citation>
    <scope>NUCLEOTIDE SEQUENCE</scope>
    <source>
        <strain evidence="8">TFB10291</strain>
    </source>
</reference>
<keyword evidence="2" id="KW-0479">Metal-binding</keyword>